<evidence type="ECO:0000313" key="2">
    <source>
        <dbReference type="EMBL" id="NFF89481.1"/>
    </source>
</evidence>
<organism evidence="1 4">
    <name type="scientific">Clostridium botulinum</name>
    <dbReference type="NCBI Taxonomy" id="1491"/>
    <lineage>
        <taxon>Bacteria</taxon>
        <taxon>Bacillati</taxon>
        <taxon>Bacillota</taxon>
        <taxon>Clostridia</taxon>
        <taxon>Eubacteriales</taxon>
        <taxon>Clostridiaceae</taxon>
        <taxon>Clostridium</taxon>
    </lineage>
</organism>
<reference evidence="5 6" key="2">
    <citation type="submission" date="2019-04" db="EMBL/GenBank/DDBJ databases">
        <title>Genome sequencing of Clostridium botulinum Groups I-IV and Clostridium butyricum.</title>
        <authorList>
            <person name="Brunt J."/>
            <person name="Van Vliet A.H.M."/>
            <person name="Stringer S.C."/>
            <person name="Carter A.T."/>
            <person name="Peck M.W."/>
        </authorList>
    </citation>
    <scope>NUCLEOTIDE SEQUENCE [LARGE SCALE GENOMIC DNA]</scope>
    <source>
        <strain evidence="2 6">1605</strain>
        <strain evidence="3 5">CB-K-33E</strain>
    </source>
</reference>
<protein>
    <submittedName>
        <fullName evidence="1">Viral A-type inclusion protein</fullName>
    </submittedName>
</protein>
<comment type="caution">
    <text evidence="1">The sequence shown here is derived from an EMBL/GenBank/DDBJ whole genome shotgun (WGS) entry which is preliminary data.</text>
</comment>
<reference evidence="1 4" key="1">
    <citation type="submission" date="2019-02" db="EMBL/GenBank/DDBJ databases">
        <title>Genome sequencing of Clostridium botulinum clinical isolates.</title>
        <authorList>
            <person name="Brunt J."/>
            <person name="Van Vliet A.H.M."/>
            <person name="Stringer S.C."/>
            <person name="Grant K.A."/>
            <person name="Carter A.C."/>
            <person name="Peck M.W."/>
        </authorList>
    </citation>
    <scope>NUCLEOTIDE SEQUENCE [LARGE SCALE GENOMIC DNA]</scope>
    <source>
        <strain evidence="1 4">H113700579</strain>
    </source>
</reference>
<dbReference type="RefSeq" id="WP_012450497.1">
    <property type="nucleotide sequence ID" value="NZ_CP010520.1"/>
</dbReference>
<dbReference type="EMBL" id="SGKU01000083">
    <property type="protein sequence ID" value="NFA44435.1"/>
    <property type="molecule type" value="Genomic_DNA"/>
</dbReference>
<evidence type="ECO:0000313" key="3">
    <source>
        <dbReference type="EMBL" id="NFN35235.1"/>
    </source>
</evidence>
<dbReference type="EMBL" id="SWVK01000010">
    <property type="protein sequence ID" value="NFN35235.1"/>
    <property type="molecule type" value="Genomic_DNA"/>
</dbReference>
<proteinExistence type="predicted"/>
<name>A0A0M1LCL9_CLOBO</name>
<evidence type="ECO:0000313" key="5">
    <source>
        <dbReference type="Proteomes" id="UP000473681"/>
    </source>
</evidence>
<dbReference type="OrthoDB" id="1937047at2"/>
<dbReference type="EMBL" id="SWOV01000073">
    <property type="protein sequence ID" value="NFF89481.1"/>
    <property type="molecule type" value="Genomic_DNA"/>
</dbReference>
<dbReference type="Proteomes" id="UP000472355">
    <property type="component" value="Unassembled WGS sequence"/>
</dbReference>
<evidence type="ECO:0000313" key="4">
    <source>
        <dbReference type="Proteomes" id="UP000472355"/>
    </source>
</evidence>
<accession>A0A0M1LCL9</accession>
<dbReference type="Proteomes" id="UP000476820">
    <property type="component" value="Unassembled WGS sequence"/>
</dbReference>
<evidence type="ECO:0000313" key="6">
    <source>
        <dbReference type="Proteomes" id="UP000476820"/>
    </source>
</evidence>
<evidence type="ECO:0000313" key="1">
    <source>
        <dbReference type="EMBL" id="NFA44435.1"/>
    </source>
</evidence>
<dbReference type="AlphaFoldDB" id="A0A0M1LCL9"/>
<gene>
    <name evidence="1" type="ORF">EXM65_18195</name>
    <name evidence="2" type="ORF">FC774_16755</name>
    <name evidence="3" type="ORF">FDB51_08825</name>
</gene>
<dbReference type="Proteomes" id="UP000473681">
    <property type="component" value="Unassembled WGS sequence"/>
</dbReference>
<sequence>MIKPSFGRKNNAELETNKMFAEEIKKEMKEKCELKEIKYKNNDLSILNKNTVKYIINNFPDMSIKIKESLLNLINTLENTIDYIEDESSKIVKEDRNFTLSESYRKISMEVYDMVKDINNYSKWISEENLANKNEAFEENEKMIMKEVACSKIDDLEENQVKDVVDNIGVEIYKDFSLKNPKAFKVNDNIVEVENWDDLLVKTAEILNKKYKENKKLKPIHNDIKIENKKSNENILRNTVIEMLNEYRINLEEFKVIVH</sequence>